<gene>
    <name evidence="3" type="ORF">TCIL3000_9_4480</name>
</gene>
<reference evidence="3" key="1">
    <citation type="journal article" date="2012" name="Proc. Natl. Acad. Sci. U.S.A.">
        <title>Antigenic diversity is generated by distinct evolutionary mechanisms in African trypanosome species.</title>
        <authorList>
            <person name="Jackson A.P."/>
            <person name="Berry A."/>
            <person name="Aslett M."/>
            <person name="Allison H.C."/>
            <person name="Burton P."/>
            <person name="Vavrova-Anderson J."/>
            <person name="Brown R."/>
            <person name="Browne H."/>
            <person name="Corton N."/>
            <person name="Hauser H."/>
            <person name="Gamble J."/>
            <person name="Gilderthorp R."/>
            <person name="Marcello L."/>
            <person name="McQuillan J."/>
            <person name="Otto T.D."/>
            <person name="Quail M.A."/>
            <person name="Sanders M.J."/>
            <person name="van Tonder A."/>
            <person name="Ginger M.L."/>
            <person name="Field M.C."/>
            <person name="Barry J.D."/>
            <person name="Hertz-Fowler C."/>
            <person name="Berriman M."/>
        </authorList>
    </citation>
    <scope>NUCLEOTIDE SEQUENCE</scope>
    <source>
        <strain evidence="3">IL3000</strain>
    </source>
</reference>
<organism evidence="3">
    <name type="scientific">Trypanosoma congolense (strain IL3000)</name>
    <dbReference type="NCBI Taxonomy" id="1068625"/>
    <lineage>
        <taxon>Eukaryota</taxon>
        <taxon>Discoba</taxon>
        <taxon>Euglenozoa</taxon>
        <taxon>Kinetoplastea</taxon>
        <taxon>Metakinetoplastina</taxon>
        <taxon>Trypanosomatida</taxon>
        <taxon>Trypanosomatidae</taxon>
        <taxon>Trypanosoma</taxon>
        <taxon>Nannomonas</taxon>
    </lineage>
</organism>
<sequence length="371" mass="41364">MMDPEQLMVTVFIWVGCIGVLFTICLAFAAYHMRDRQNNLLYFPNVPPDSTCVCDSPAEMGFTNSEQVHIRTADGVTLRGFIMWHCPESHSARLMMQSRTECGQRYTLRTVIGEANPSDAISSVPADDAAAVTGDGSWLQYVILYFHGNAGNVGHRIPIATLLTSKYRCAVLMVDYRGFGLSDAVPPTEEGLKLDAQACLDYLIYHPRLPFGRIFVMGTSLGGAVAIHLAAQSHNAGRIAGVIVENTFTSISDMSYAVVKGTMQKLNPCCLLLWNFLFNYYVKPLCLYIKWRSIDDVQKIQAPMLFLSGLKDEVIPPKQMKKLYANALEASDRKFVEFHDGGHCTLPLMSGYNEVIHAFVQSTIRRRDELV</sequence>
<dbReference type="EMBL" id="HE575322">
    <property type="protein sequence ID" value="CCC93048.1"/>
    <property type="molecule type" value="Genomic_DNA"/>
</dbReference>
<dbReference type="InterPro" id="IPR029058">
    <property type="entry name" value="AB_hydrolase_fold"/>
</dbReference>
<evidence type="ECO:0000259" key="2">
    <source>
        <dbReference type="Pfam" id="PF00561"/>
    </source>
</evidence>
<feature type="domain" description="AB hydrolase-1" evidence="2">
    <location>
        <begin position="142"/>
        <end position="253"/>
    </location>
</feature>
<dbReference type="SUPFAM" id="SSF53474">
    <property type="entry name" value="alpha/beta-Hydrolases"/>
    <property type="match status" value="1"/>
</dbReference>
<dbReference type="InterPro" id="IPR000073">
    <property type="entry name" value="AB_hydrolase_1"/>
</dbReference>
<evidence type="ECO:0000313" key="3">
    <source>
        <dbReference type="EMBL" id="CCC93048.1"/>
    </source>
</evidence>
<dbReference type="PANTHER" id="PTHR12277:SF81">
    <property type="entry name" value="PROTEIN ABHD13"/>
    <property type="match status" value="1"/>
</dbReference>
<protein>
    <submittedName>
        <fullName evidence="3">Uncharacterized protein TCIL3000_9_4480</fullName>
    </submittedName>
</protein>
<name>G0UUI4_TRYCI</name>
<dbReference type="Pfam" id="PF00561">
    <property type="entry name" value="Abhydrolase_1"/>
    <property type="match status" value="1"/>
</dbReference>
<keyword evidence="1" id="KW-1133">Transmembrane helix</keyword>
<dbReference type="AlphaFoldDB" id="G0UUI4"/>
<keyword evidence="1" id="KW-0472">Membrane</keyword>
<proteinExistence type="predicted"/>
<dbReference type="Gene3D" id="3.40.50.1820">
    <property type="entry name" value="alpha/beta hydrolase"/>
    <property type="match status" value="1"/>
</dbReference>
<dbReference type="VEuPathDB" id="TriTrypDB:TcIL3000_9_4480"/>
<keyword evidence="1" id="KW-0812">Transmembrane</keyword>
<evidence type="ECO:0000256" key="1">
    <source>
        <dbReference type="SAM" id="Phobius"/>
    </source>
</evidence>
<dbReference type="GO" id="GO:0008474">
    <property type="term" value="F:palmitoyl-(protein) hydrolase activity"/>
    <property type="evidence" value="ECO:0007669"/>
    <property type="project" value="TreeGrafter"/>
</dbReference>
<dbReference type="GO" id="GO:0016020">
    <property type="term" value="C:membrane"/>
    <property type="evidence" value="ECO:0007669"/>
    <property type="project" value="TreeGrafter"/>
</dbReference>
<accession>G0UUI4</accession>
<feature type="transmembrane region" description="Helical" evidence="1">
    <location>
        <begin position="12"/>
        <end position="31"/>
    </location>
</feature>
<dbReference type="PANTHER" id="PTHR12277">
    <property type="entry name" value="ALPHA/BETA HYDROLASE DOMAIN-CONTAINING PROTEIN"/>
    <property type="match status" value="1"/>
</dbReference>